<feature type="chain" id="PRO_5045496620" description="DUF11 domain-containing protein" evidence="1">
    <location>
        <begin position="34"/>
        <end position="291"/>
    </location>
</feature>
<reference evidence="3" key="1">
    <citation type="journal article" date="2019" name="Int. J. Syst. Evol. Microbiol.">
        <title>The Global Catalogue of Microorganisms (GCM) 10K type strain sequencing project: providing services to taxonomists for standard genome sequencing and annotation.</title>
        <authorList>
            <consortium name="The Broad Institute Genomics Platform"/>
            <consortium name="The Broad Institute Genome Sequencing Center for Infectious Disease"/>
            <person name="Wu L."/>
            <person name="Ma J."/>
        </authorList>
    </citation>
    <scope>NUCLEOTIDE SEQUENCE [LARGE SCALE GENOMIC DNA]</scope>
    <source>
        <strain evidence="3">JCM 4816</strain>
    </source>
</reference>
<evidence type="ECO:0000313" key="2">
    <source>
        <dbReference type="EMBL" id="MFC5905680.1"/>
    </source>
</evidence>
<keyword evidence="1" id="KW-0732">Signal</keyword>
<dbReference type="RefSeq" id="WP_380578346.1">
    <property type="nucleotide sequence ID" value="NZ_JBHSQJ010000001.1"/>
</dbReference>
<feature type="signal peptide" evidence="1">
    <location>
        <begin position="1"/>
        <end position="33"/>
    </location>
</feature>
<evidence type="ECO:0008006" key="4">
    <source>
        <dbReference type="Google" id="ProtNLM"/>
    </source>
</evidence>
<proteinExistence type="predicted"/>
<comment type="caution">
    <text evidence="2">The sequence shown here is derived from an EMBL/GenBank/DDBJ whole genome shotgun (WGS) entry which is preliminary data.</text>
</comment>
<dbReference type="EMBL" id="JBHSQJ010000001">
    <property type="protein sequence ID" value="MFC5905680.1"/>
    <property type="molecule type" value="Genomic_DNA"/>
</dbReference>
<organism evidence="2 3">
    <name type="scientific">Streptacidiphilus monticola</name>
    <dbReference type="NCBI Taxonomy" id="2161674"/>
    <lineage>
        <taxon>Bacteria</taxon>
        <taxon>Bacillati</taxon>
        <taxon>Actinomycetota</taxon>
        <taxon>Actinomycetes</taxon>
        <taxon>Kitasatosporales</taxon>
        <taxon>Streptomycetaceae</taxon>
        <taxon>Streptacidiphilus</taxon>
    </lineage>
</organism>
<accession>A0ABW1FUK4</accession>
<gene>
    <name evidence="2" type="ORF">ACFP3V_00375</name>
</gene>
<keyword evidence="3" id="KW-1185">Reference proteome</keyword>
<sequence>MHRRRTVRNAVRAALAGLGVLGLVLTGAASASAAAPRVDVRTTLTLDTPRIAPGKVLLLDAETQLLRGTLGHFAVVVHLPRGLRYLHDQNSPDCRSSADHRTVWCPSYPGSGWAGSQLHVQVSRGIRPGTVESITAAASIGRAVDPTPADNTARARLLVKAGSDFGLSWITPKQPLHPGAAPVVTRLVVTNHGRYRAVAPRAYFDLTQNLPSGFQPVGAFPAACSSDSGEWDCGVAAPILPGHSVVFTFRWVVHPAARGKVLRIPVRFLAPNYLDPNPRNDSAPLVLRVVR</sequence>
<dbReference type="Proteomes" id="UP001596174">
    <property type="component" value="Unassembled WGS sequence"/>
</dbReference>
<evidence type="ECO:0000313" key="3">
    <source>
        <dbReference type="Proteomes" id="UP001596174"/>
    </source>
</evidence>
<protein>
    <recommendedName>
        <fullName evidence="4">DUF11 domain-containing protein</fullName>
    </recommendedName>
</protein>
<evidence type="ECO:0000256" key="1">
    <source>
        <dbReference type="SAM" id="SignalP"/>
    </source>
</evidence>
<name>A0ABW1FUK4_9ACTN</name>